<comment type="subcellular location">
    <subcellularLocation>
        <location evidence="3">Cytoplasm</location>
    </subcellularLocation>
</comment>
<organism evidence="14 15">
    <name type="scientific">Tripterygium wilfordii</name>
    <name type="common">Thunder God vine</name>
    <dbReference type="NCBI Taxonomy" id="458696"/>
    <lineage>
        <taxon>Eukaryota</taxon>
        <taxon>Viridiplantae</taxon>
        <taxon>Streptophyta</taxon>
        <taxon>Embryophyta</taxon>
        <taxon>Tracheophyta</taxon>
        <taxon>Spermatophyta</taxon>
        <taxon>Magnoliopsida</taxon>
        <taxon>eudicotyledons</taxon>
        <taxon>Gunneridae</taxon>
        <taxon>Pentapetalae</taxon>
        <taxon>rosids</taxon>
        <taxon>fabids</taxon>
        <taxon>Celastrales</taxon>
        <taxon>Celastraceae</taxon>
        <taxon>Tripterygium</taxon>
    </lineage>
</organism>
<evidence type="ECO:0000313" key="14">
    <source>
        <dbReference type="EMBL" id="KAF5744334.1"/>
    </source>
</evidence>
<dbReference type="OrthoDB" id="407432at2759"/>
<feature type="compositionally biased region" description="Basic and acidic residues" evidence="11">
    <location>
        <begin position="264"/>
        <end position="297"/>
    </location>
</feature>
<proteinExistence type="inferred from homology"/>
<comment type="caution">
    <text evidence="14">The sequence shown here is derived from an EMBL/GenBank/DDBJ whole genome shotgun (WGS) entry which is preliminary data.</text>
</comment>
<dbReference type="CDD" id="cd05402">
    <property type="entry name" value="NT_PAP_TUTase"/>
    <property type="match status" value="1"/>
</dbReference>
<comment type="catalytic activity">
    <reaction evidence="10">
        <text>RNA(n) + UTP = RNA(n)-3'-uridine ribonucleotide + diphosphate</text>
        <dbReference type="Rhea" id="RHEA:14785"/>
        <dbReference type="Rhea" id="RHEA-COMP:14527"/>
        <dbReference type="Rhea" id="RHEA-COMP:17348"/>
        <dbReference type="ChEBI" id="CHEBI:33019"/>
        <dbReference type="ChEBI" id="CHEBI:46398"/>
        <dbReference type="ChEBI" id="CHEBI:140395"/>
        <dbReference type="ChEBI" id="CHEBI:173116"/>
        <dbReference type="EC" id="2.7.7.52"/>
    </reaction>
</comment>
<feature type="compositionally biased region" description="Low complexity" evidence="11">
    <location>
        <begin position="26"/>
        <end position="41"/>
    </location>
</feature>
<evidence type="ECO:0000256" key="3">
    <source>
        <dbReference type="ARBA" id="ARBA00004496"/>
    </source>
</evidence>
<evidence type="ECO:0000256" key="11">
    <source>
        <dbReference type="SAM" id="MobiDB-lite"/>
    </source>
</evidence>
<keyword evidence="14" id="KW-0548">Nucleotidyltransferase</keyword>
<protein>
    <recommendedName>
        <fullName evidence="5">RNA uridylyltransferase</fullName>
        <ecNumber evidence="5">2.7.7.52</ecNumber>
    </recommendedName>
</protein>
<evidence type="ECO:0000256" key="8">
    <source>
        <dbReference type="ARBA" id="ARBA00022723"/>
    </source>
</evidence>
<evidence type="ECO:0000256" key="2">
    <source>
        <dbReference type="ARBA" id="ARBA00001946"/>
    </source>
</evidence>
<dbReference type="SUPFAM" id="SSF81301">
    <property type="entry name" value="Nucleotidyltransferase"/>
    <property type="match status" value="1"/>
</dbReference>
<keyword evidence="9" id="KW-0460">Magnesium</keyword>
<dbReference type="GO" id="GO:0050265">
    <property type="term" value="F:RNA uridylyltransferase activity"/>
    <property type="evidence" value="ECO:0007669"/>
    <property type="project" value="UniProtKB-EC"/>
</dbReference>
<dbReference type="InParanoid" id="A0A7J7DDG0"/>
<dbReference type="GO" id="GO:0046872">
    <property type="term" value="F:metal ion binding"/>
    <property type="evidence" value="ECO:0007669"/>
    <property type="project" value="UniProtKB-KW"/>
</dbReference>
<feature type="region of interest" description="Disordered" evidence="11">
    <location>
        <begin position="381"/>
        <end position="402"/>
    </location>
</feature>
<feature type="compositionally biased region" description="Basic residues" evidence="11">
    <location>
        <begin position="386"/>
        <end position="396"/>
    </location>
</feature>
<dbReference type="GO" id="GO:0005737">
    <property type="term" value="C:cytoplasm"/>
    <property type="evidence" value="ECO:0007669"/>
    <property type="project" value="UniProtKB-SubCell"/>
</dbReference>
<feature type="compositionally biased region" description="Low complexity" evidence="11">
    <location>
        <begin position="209"/>
        <end position="224"/>
    </location>
</feature>
<reference evidence="14 15" key="1">
    <citation type="journal article" date="2020" name="Nat. Commun.">
        <title>Genome of Tripterygium wilfordii and identification of cytochrome P450 involved in triptolide biosynthesis.</title>
        <authorList>
            <person name="Tu L."/>
            <person name="Su P."/>
            <person name="Zhang Z."/>
            <person name="Gao L."/>
            <person name="Wang J."/>
            <person name="Hu T."/>
            <person name="Zhou J."/>
            <person name="Zhang Y."/>
            <person name="Zhao Y."/>
            <person name="Liu Y."/>
            <person name="Song Y."/>
            <person name="Tong Y."/>
            <person name="Lu Y."/>
            <person name="Yang J."/>
            <person name="Xu C."/>
            <person name="Jia M."/>
            <person name="Peters R.J."/>
            <person name="Huang L."/>
            <person name="Gao W."/>
        </authorList>
    </citation>
    <scope>NUCLEOTIDE SEQUENCE [LARGE SCALE GENOMIC DNA]</scope>
    <source>
        <strain evidence="15">cv. XIE 37</strain>
        <tissue evidence="14">Leaf</tissue>
    </source>
</reference>
<dbReference type="Proteomes" id="UP000593562">
    <property type="component" value="Unassembled WGS sequence"/>
</dbReference>
<comment type="cofactor">
    <cofactor evidence="2">
        <name>Mg(2+)</name>
        <dbReference type="ChEBI" id="CHEBI:18420"/>
    </cofactor>
</comment>
<feature type="domain" description="Poly(A) RNA polymerase mitochondrial-like central palm" evidence="13">
    <location>
        <begin position="433"/>
        <end position="558"/>
    </location>
</feature>
<evidence type="ECO:0000259" key="13">
    <source>
        <dbReference type="Pfam" id="PF22600"/>
    </source>
</evidence>
<evidence type="ECO:0000259" key="12">
    <source>
        <dbReference type="Pfam" id="PF03828"/>
    </source>
</evidence>
<dbReference type="Gene3D" id="3.30.460.10">
    <property type="entry name" value="Beta Polymerase, domain 2"/>
    <property type="match status" value="1"/>
</dbReference>
<feature type="region of interest" description="Disordered" evidence="11">
    <location>
        <begin position="88"/>
        <end position="160"/>
    </location>
</feature>
<name>A0A7J7DDG0_TRIWF</name>
<dbReference type="InterPro" id="IPR043519">
    <property type="entry name" value="NT_sf"/>
</dbReference>
<keyword evidence="15" id="KW-1185">Reference proteome</keyword>
<sequence length="749" mass="85417">MDGDGAEGGEFLLSLLHKRQHQTETPSQQSSASPLPSQASPFTTPLPHRRRQQKQQQHQHQHQLQHNQQSVILDPAAAAAVGPTVPFLRDLPPSSRPQNFSPPFHPDFLGFTQSPLPRNQFQGNHFRGSQQVNDLQRLGPLGNSTAHSYSQHKQPEHEQQQKLLGLLEQKPVFPYLMQRNGSELNGNSLHDSKSRSYVGDSGSDRNRNRQFNSRSNSSSNPNSNAMRHGDLDLPHQRKEAIWARQQQGGGNYRSIPQPGFSSESRAEVNRESGSRTREFKHNANKQKDHSEFSNRRDYSRNIHSKSHELDLIGQLNLPGTPARRTLQSFPATYVEEPLLELHKEVVEDGNGGSNTSYVGDSELDDLTEQLVDSLVVEDVSVDKNGKKQRRNSHRKDSRSDTRGKYILSQRMRMLRRQMVCRRDIDSLNAPFLLIYESLVPPEEEKAKQKQLLMLLEKLVNKEWPQAQLYLYGSCANSFGVSKSDIDVCLAMEDADINKSEVLLKLADILQSDNFQNVQALTHARVPIVKLMDPETGISCDICVNNVLAVVNTKVLRDYACIDERLRQLAFIVKHWAKSRGVNETYQGTLSSYAYVLMCIHFLQLRRPAILPCLQEMEATYSVTVDDIDCTFFDQVEKLSGFGSRNSETIAQLVWAFFNYWAYYHDYANNVISVRSGSIISKHEKDWTRRIGNDRHLICIEDPFEISHDLGRVVDKFSIKVLREEFERAAEVMQYDRNPCVKLFEPYVPC</sequence>
<dbReference type="InterPro" id="IPR002058">
    <property type="entry name" value="PAP_assoc"/>
</dbReference>
<dbReference type="GO" id="GO:0000956">
    <property type="term" value="P:nuclear-transcribed mRNA catabolic process"/>
    <property type="evidence" value="ECO:0007669"/>
    <property type="project" value="UniProtKB-ARBA"/>
</dbReference>
<comment type="similarity">
    <text evidence="4">Belongs to the DNA polymerase type-B-like family.</text>
</comment>
<dbReference type="PANTHER" id="PTHR12271">
    <property type="entry name" value="POLY A POLYMERASE CID PAP -RELATED"/>
    <property type="match status" value="1"/>
</dbReference>
<keyword evidence="6" id="KW-0963">Cytoplasm</keyword>
<dbReference type="EMBL" id="JAAARO010000008">
    <property type="protein sequence ID" value="KAF5744334.1"/>
    <property type="molecule type" value="Genomic_DNA"/>
</dbReference>
<dbReference type="PANTHER" id="PTHR12271:SF40">
    <property type="entry name" value="POLY(A) RNA POLYMERASE GLD2"/>
    <property type="match status" value="1"/>
</dbReference>
<evidence type="ECO:0000256" key="6">
    <source>
        <dbReference type="ARBA" id="ARBA00022490"/>
    </source>
</evidence>
<dbReference type="FunFam" id="3.30.460.10:FF:000067">
    <property type="entry name" value="Terminal uridylyltransferase cid1"/>
    <property type="match status" value="1"/>
</dbReference>
<feature type="region of interest" description="Disordered" evidence="11">
    <location>
        <begin position="1"/>
        <end position="67"/>
    </location>
</feature>
<feature type="domain" description="PAP-associated" evidence="12">
    <location>
        <begin position="649"/>
        <end position="707"/>
    </location>
</feature>
<feature type="compositionally biased region" description="Basic residues" evidence="11">
    <location>
        <begin position="47"/>
        <end position="63"/>
    </location>
</feature>
<dbReference type="GO" id="GO:0031123">
    <property type="term" value="P:RNA 3'-end processing"/>
    <property type="evidence" value="ECO:0007669"/>
    <property type="project" value="TreeGrafter"/>
</dbReference>
<dbReference type="SUPFAM" id="SSF81631">
    <property type="entry name" value="PAP/OAS1 substrate-binding domain"/>
    <property type="match status" value="1"/>
</dbReference>
<dbReference type="EC" id="2.7.7.52" evidence="5"/>
<dbReference type="AlphaFoldDB" id="A0A7J7DDG0"/>
<dbReference type="GO" id="GO:0010628">
    <property type="term" value="P:positive regulation of gene expression"/>
    <property type="evidence" value="ECO:0007669"/>
    <property type="project" value="UniProtKB-ARBA"/>
</dbReference>
<dbReference type="FunFam" id="1.10.1410.10:FF:000018">
    <property type="entry name" value="Terminal uridylyltransferase cid1"/>
    <property type="match status" value="1"/>
</dbReference>
<dbReference type="Gene3D" id="1.10.1410.10">
    <property type="match status" value="1"/>
</dbReference>
<evidence type="ECO:0000256" key="9">
    <source>
        <dbReference type="ARBA" id="ARBA00022842"/>
    </source>
</evidence>
<comment type="cofactor">
    <cofactor evidence="1">
        <name>Mn(2+)</name>
        <dbReference type="ChEBI" id="CHEBI:29035"/>
    </cofactor>
</comment>
<gene>
    <name evidence="14" type="ORF">HS088_TW08G00937</name>
</gene>
<dbReference type="Pfam" id="PF03828">
    <property type="entry name" value="PAP_assoc"/>
    <property type="match status" value="1"/>
</dbReference>
<evidence type="ECO:0000256" key="1">
    <source>
        <dbReference type="ARBA" id="ARBA00001936"/>
    </source>
</evidence>
<dbReference type="FunCoup" id="A0A7J7DDG0">
    <property type="interactions" value="1602"/>
</dbReference>
<evidence type="ECO:0000256" key="10">
    <source>
        <dbReference type="ARBA" id="ARBA00049105"/>
    </source>
</evidence>
<feature type="region of interest" description="Disordered" evidence="11">
    <location>
        <begin position="183"/>
        <end position="230"/>
    </location>
</feature>
<keyword evidence="8" id="KW-0479">Metal-binding</keyword>
<evidence type="ECO:0000256" key="4">
    <source>
        <dbReference type="ARBA" id="ARBA00008593"/>
    </source>
</evidence>
<evidence type="ECO:0000256" key="5">
    <source>
        <dbReference type="ARBA" id="ARBA00012472"/>
    </source>
</evidence>
<evidence type="ECO:0000256" key="7">
    <source>
        <dbReference type="ARBA" id="ARBA00022679"/>
    </source>
</evidence>
<dbReference type="GO" id="GO:0061157">
    <property type="term" value="P:mRNA destabilization"/>
    <property type="evidence" value="ECO:0007669"/>
    <property type="project" value="UniProtKB-ARBA"/>
</dbReference>
<keyword evidence="7 14" id="KW-0808">Transferase</keyword>
<feature type="region of interest" description="Disordered" evidence="11">
    <location>
        <begin position="244"/>
        <end position="297"/>
    </location>
</feature>
<feature type="compositionally biased region" description="Polar residues" evidence="11">
    <location>
        <begin position="111"/>
        <end position="134"/>
    </location>
</feature>
<dbReference type="Pfam" id="PF22600">
    <property type="entry name" value="MTPAP-like_central"/>
    <property type="match status" value="1"/>
</dbReference>
<dbReference type="InterPro" id="IPR054708">
    <property type="entry name" value="MTPAP-like_central"/>
</dbReference>
<evidence type="ECO:0000313" key="15">
    <source>
        <dbReference type="Proteomes" id="UP000593562"/>
    </source>
</evidence>
<accession>A0A7J7DDG0</accession>